<evidence type="ECO:0000313" key="2">
    <source>
        <dbReference type="Proteomes" id="UP000441399"/>
    </source>
</evidence>
<gene>
    <name evidence="1" type="ORF">OPDIPICF_00402</name>
</gene>
<accession>A0A5S9N348</accession>
<reference evidence="1 2" key="1">
    <citation type="submission" date="2019-11" db="EMBL/GenBank/DDBJ databases">
        <authorList>
            <person name="Holert J."/>
        </authorList>
    </citation>
    <scope>NUCLEOTIDE SEQUENCE [LARGE SCALE GENOMIC DNA]</scope>
    <source>
        <strain evidence="1">SB11_3</strain>
    </source>
</reference>
<proteinExistence type="predicted"/>
<dbReference type="Pfam" id="PF05402">
    <property type="entry name" value="PqqD"/>
    <property type="match status" value="1"/>
</dbReference>
<evidence type="ECO:0000313" key="1">
    <source>
        <dbReference type="EMBL" id="CAA0082321.1"/>
    </source>
</evidence>
<dbReference type="OrthoDB" id="1495225at2"/>
<evidence type="ECO:0008006" key="3">
    <source>
        <dbReference type="Google" id="ProtNLM"/>
    </source>
</evidence>
<dbReference type="EMBL" id="CACSIO010000001">
    <property type="protein sequence ID" value="CAA0082321.1"/>
    <property type="molecule type" value="Genomic_DNA"/>
</dbReference>
<protein>
    <recommendedName>
        <fullName evidence="3">PqqD family protein</fullName>
    </recommendedName>
</protein>
<dbReference type="InterPro" id="IPR008792">
    <property type="entry name" value="PQQD"/>
</dbReference>
<sequence length="77" mass="8444">MGHASMGTDTVIMSVVNGEYYGVNDVGSMIWKLLECDITFTQLVEKLSNHYGIDASNGMRARNCKALCVYTALFCAN</sequence>
<dbReference type="Proteomes" id="UP000441399">
    <property type="component" value="Unassembled WGS sequence"/>
</dbReference>
<keyword evidence="2" id="KW-1185">Reference proteome</keyword>
<dbReference type="AlphaFoldDB" id="A0A5S9N348"/>
<organism evidence="1 2">
    <name type="scientific">BD1-7 clade bacterium</name>
    <dbReference type="NCBI Taxonomy" id="2029982"/>
    <lineage>
        <taxon>Bacteria</taxon>
        <taxon>Pseudomonadati</taxon>
        <taxon>Pseudomonadota</taxon>
        <taxon>Gammaproteobacteria</taxon>
        <taxon>Cellvibrionales</taxon>
        <taxon>Spongiibacteraceae</taxon>
        <taxon>BD1-7 clade</taxon>
    </lineage>
</organism>
<name>A0A5S9N348_9GAMM</name>